<gene>
    <name evidence="3" type="ORF">PoB_000703600</name>
</gene>
<feature type="region of interest" description="Disordered" evidence="2">
    <location>
        <begin position="541"/>
        <end position="568"/>
    </location>
</feature>
<feature type="compositionally biased region" description="Basic and acidic residues" evidence="2">
    <location>
        <begin position="645"/>
        <end position="655"/>
    </location>
</feature>
<keyword evidence="4" id="KW-1185">Reference proteome</keyword>
<dbReference type="Proteomes" id="UP000735302">
    <property type="component" value="Unassembled WGS sequence"/>
</dbReference>
<feature type="compositionally biased region" description="Basic residues" evidence="2">
    <location>
        <begin position="657"/>
        <end position="670"/>
    </location>
</feature>
<feature type="region of interest" description="Disordered" evidence="2">
    <location>
        <begin position="748"/>
        <end position="767"/>
    </location>
</feature>
<feature type="region of interest" description="Disordered" evidence="2">
    <location>
        <begin position="640"/>
        <end position="672"/>
    </location>
</feature>
<feature type="region of interest" description="Disordered" evidence="2">
    <location>
        <begin position="708"/>
        <end position="734"/>
    </location>
</feature>
<feature type="compositionally biased region" description="Polar residues" evidence="2">
    <location>
        <begin position="336"/>
        <end position="347"/>
    </location>
</feature>
<evidence type="ECO:0000313" key="4">
    <source>
        <dbReference type="Proteomes" id="UP000735302"/>
    </source>
</evidence>
<feature type="compositionally biased region" description="Polar residues" evidence="2">
    <location>
        <begin position="548"/>
        <end position="561"/>
    </location>
</feature>
<protein>
    <submittedName>
        <fullName evidence="3">Uncharacterized protein</fullName>
    </submittedName>
</protein>
<evidence type="ECO:0000256" key="1">
    <source>
        <dbReference type="SAM" id="Coils"/>
    </source>
</evidence>
<feature type="coiled-coil region" evidence="1">
    <location>
        <begin position="150"/>
        <end position="236"/>
    </location>
</feature>
<dbReference type="EMBL" id="BLXT01000825">
    <property type="protein sequence ID" value="GFN80530.1"/>
    <property type="molecule type" value="Genomic_DNA"/>
</dbReference>
<comment type="caution">
    <text evidence="3">The sequence shown here is derived from an EMBL/GenBank/DDBJ whole genome shotgun (WGS) entry which is preliminary data.</text>
</comment>
<name>A0AAV3YDQ6_9GAST</name>
<feature type="region of interest" description="Disordered" evidence="2">
    <location>
        <begin position="286"/>
        <end position="347"/>
    </location>
</feature>
<reference evidence="3 4" key="1">
    <citation type="journal article" date="2021" name="Elife">
        <title>Chloroplast acquisition without the gene transfer in kleptoplastic sea slugs, Plakobranchus ocellatus.</title>
        <authorList>
            <person name="Maeda T."/>
            <person name="Takahashi S."/>
            <person name="Yoshida T."/>
            <person name="Shimamura S."/>
            <person name="Takaki Y."/>
            <person name="Nagai Y."/>
            <person name="Toyoda A."/>
            <person name="Suzuki Y."/>
            <person name="Arimoto A."/>
            <person name="Ishii H."/>
            <person name="Satoh N."/>
            <person name="Nishiyama T."/>
            <person name="Hasebe M."/>
            <person name="Maruyama T."/>
            <person name="Minagawa J."/>
            <person name="Obokata J."/>
            <person name="Shigenobu S."/>
        </authorList>
    </citation>
    <scope>NUCLEOTIDE SEQUENCE [LARGE SCALE GENOMIC DNA]</scope>
</reference>
<keyword evidence="1" id="KW-0175">Coiled coil</keyword>
<proteinExistence type="predicted"/>
<evidence type="ECO:0000256" key="2">
    <source>
        <dbReference type="SAM" id="MobiDB-lite"/>
    </source>
</evidence>
<dbReference type="AlphaFoldDB" id="A0AAV3YDQ6"/>
<accession>A0AAV3YDQ6</accession>
<evidence type="ECO:0000313" key="3">
    <source>
        <dbReference type="EMBL" id="GFN80530.1"/>
    </source>
</evidence>
<sequence>MEYFGFASGTSKTGPAFPYMPESVLNGYPNTLMDHPAVPAAVNFLNMQTPNAKNIVAVVRTWADKSFELLEKPSVQAVGIGLSASIFVYGVWRISKRRNKSVVMCKKDSFRNFESDPCFKETFLFEGEHVIGASDGDGTDLGTGITQRQLVDTRSKLNDLRYQLNQLEGEKDMLSAEVSMRKKIVAQLQGEIHVERDKRQQAELKMEMMEWENSHLRRLRKDVAEKEGKIDMLEANLKEKAILHDKLFQENVILPKNVAAARAKEYEILHAKVQKYEMEAVMKRNSEAPYKPNRRESVTSAVDRNPYDTAQRAPQRHKFSDKGSSESFVPSDWDKSPSSTISTARSQPYASNITSGTETLLFSTMNLSNSKKTFKEKIPDTGCENNDSMRHLEELVGHENWNEVEIRAQNPKFIHRYEVDKSDNIKKLNRNYLSTESKAQSEYSSQCPPSVENDPGVMGSIRSFFSGLTQSGSESGLLITPGSPAQLVDVLPSQSRLWDKSSDDKANNCCQDDEERDCICCPSVSDGHSSLFMSASCGSDTSDDDNRNVSQGFNQSSSQAGSFKREVSPDDLKRIRSPCKKAQKGITYTKTKRALKEFESAKTALSTDIQTSKLVTPSWKVTFNKQEANCKKLPLSEESSLNEKTISDEHKETYHSSRTRQRCRQRRSRSKLTVVTSNTSKNAYSPLATRTFEKALVSEKLLEKKCRPLAPPKTSEGDKGLTTSSMDLKSPIYPMNSLNARKKSFISKREKDVNKNSTEFTDTDSEESWIVIIPSK</sequence>
<organism evidence="3 4">
    <name type="scientific">Plakobranchus ocellatus</name>
    <dbReference type="NCBI Taxonomy" id="259542"/>
    <lineage>
        <taxon>Eukaryota</taxon>
        <taxon>Metazoa</taxon>
        <taxon>Spiralia</taxon>
        <taxon>Lophotrochozoa</taxon>
        <taxon>Mollusca</taxon>
        <taxon>Gastropoda</taxon>
        <taxon>Heterobranchia</taxon>
        <taxon>Euthyneura</taxon>
        <taxon>Panpulmonata</taxon>
        <taxon>Sacoglossa</taxon>
        <taxon>Placobranchoidea</taxon>
        <taxon>Plakobranchidae</taxon>
        <taxon>Plakobranchus</taxon>
    </lineage>
</organism>